<reference evidence="2" key="1">
    <citation type="journal article" date="2017" name="Nature">
        <title>The sunflower genome provides insights into oil metabolism, flowering and Asterid evolution.</title>
        <authorList>
            <person name="Badouin H."/>
            <person name="Gouzy J."/>
            <person name="Grassa C.J."/>
            <person name="Murat F."/>
            <person name="Staton S.E."/>
            <person name="Cottret L."/>
            <person name="Lelandais-Briere C."/>
            <person name="Owens G.L."/>
            <person name="Carrere S."/>
            <person name="Mayjonade B."/>
            <person name="Legrand L."/>
            <person name="Gill N."/>
            <person name="Kane N.C."/>
            <person name="Bowers J.E."/>
            <person name="Hubner S."/>
            <person name="Bellec A."/>
            <person name="Berard A."/>
            <person name="Berges H."/>
            <person name="Blanchet N."/>
            <person name="Boniface M.C."/>
            <person name="Brunel D."/>
            <person name="Catrice O."/>
            <person name="Chaidir N."/>
            <person name="Claudel C."/>
            <person name="Donnadieu C."/>
            <person name="Faraut T."/>
            <person name="Fievet G."/>
            <person name="Helmstetter N."/>
            <person name="King M."/>
            <person name="Knapp S.J."/>
            <person name="Lai Z."/>
            <person name="Le Paslier M.C."/>
            <person name="Lippi Y."/>
            <person name="Lorenzon L."/>
            <person name="Mandel J.R."/>
            <person name="Marage G."/>
            <person name="Marchand G."/>
            <person name="Marquand E."/>
            <person name="Bret-Mestries E."/>
            <person name="Morien E."/>
            <person name="Nambeesan S."/>
            <person name="Nguyen T."/>
            <person name="Pegot-Espagnet P."/>
            <person name="Pouilly N."/>
            <person name="Raftis F."/>
            <person name="Sallet E."/>
            <person name="Schiex T."/>
            <person name="Thomas J."/>
            <person name="Vandecasteele C."/>
            <person name="Vares D."/>
            <person name="Vear F."/>
            <person name="Vautrin S."/>
            <person name="Crespi M."/>
            <person name="Mangin B."/>
            <person name="Burke J.M."/>
            <person name="Salse J."/>
            <person name="Munos S."/>
            <person name="Vincourt P."/>
            <person name="Rieseberg L.H."/>
            <person name="Langlade N.B."/>
        </authorList>
    </citation>
    <scope>NUCLEOTIDE SEQUENCE</scope>
    <source>
        <tissue evidence="2">Leaves</tissue>
    </source>
</reference>
<keyword evidence="3" id="KW-1185">Reference proteome</keyword>
<name>A0A9K3HCB2_HELAN</name>
<evidence type="ECO:0000313" key="2">
    <source>
        <dbReference type="EMBL" id="KAF5773801.1"/>
    </source>
</evidence>
<protein>
    <recommendedName>
        <fullName evidence="4">Ulp1 protease family, C-terminal catalytic domain-containing protein</fullName>
    </recommendedName>
</protein>
<organism evidence="2 3">
    <name type="scientific">Helianthus annuus</name>
    <name type="common">Common sunflower</name>
    <dbReference type="NCBI Taxonomy" id="4232"/>
    <lineage>
        <taxon>Eukaryota</taxon>
        <taxon>Viridiplantae</taxon>
        <taxon>Streptophyta</taxon>
        <taxon>Embryophyta</taxon>
        <taxon>Tracheophyta</taxon>
        <taxon>Spermatophyta</taxon>
        <taxon>Magnoliopsida</taxon>
        <taxon>eudicotyledons</taxon>
        <taxon>Gunneridae</taxon>
        <taxon>Pentapetalae</taxon>
        <taxon>asterids</taxon>
        <taxon>campanulids</taxon>
        <taxon>Asterales</taxon>
        <taxon>Asteraceae</taxon>
        <taxon>Asteroideae</taxon>
        <taxon>Heliantheae alliance</taxon>
        <taxon>Heliantheae</taxon>
        <taxon>Helianthus</taxon>
    </lineage>
</organism>
<dbReference type="PANTHER" id="PTHR34835">
    <property type="entry name" value="OS07G0283600 PROTEIN-RELATED"/>
    <property type="match status" value="1"/>
</dbReference>
<dbReference type="Proteomes" id="UP000215914">
    <property type="component" value="Unassembled WGS sequence"/>
</dbReference>
<dbReference type="PANTHER" id="PTHR34835:SF90">
    <property type="entry name" value="AMINOTRANSFERASE-LIKE PLANT MOBILE DOMAIN-CONTAINING PROTEIN"/>
    <property type="match status" value="1"/>
</dbReference>
<feature type="region of interest" description="Disordered" evidence="1">
    <location>
        <begin position="1"/>
        <end position="27"/>
    </location>
</feature>
<proteinExistence type="predicted"/>
<evidence type="ECO:0000256" key="1">
    <source>
        <dbReference type="SAM" id="MobiDB-lite"/>
    </source>
</evidence>
<comment type="caution">
    <text evidence="2">The sequence shown here is derived from an EMBL/GenBank/DDBJ whole genome shotgun (WGS) entry which is preliminary data.</text>
</comment>
<evidence type="ECO:0008006" key="4">
    <source>
        <dbReference type="Google" id="ProtNLM"/>
    </source>
</evidence>
<dbReference type="AlphaFoldDB" id="A0A9K3HCB2"/>
<dbReference type="Gramene" id="mRNA:HanXRQr2_Chr13g0592741">
    <property type="protein sequence ID" value="mRNA:HanXRQr2_Chr13g0592741"/>
    <property type="gene ID" value="HanXRQr2_Chr13g0592741"/>
</dbReference>
<feature type="compositionally biased region" description="Acidic residues" evidence="1">
    <location>
        <begin position="18"/>
        <end position="27"/>
    </location>
</feature>
<sequence length="228" mass="26435">MKGKKKDKNSGAVIESDVKEDEGEEEDEEHGILVEWNRLYKGRALTPSRIVERLRDNPTEDDIMFKYDFLTLFMNTMVEINKDGRCKTDFLECLGEDVAVEDVNWCKYICDRIKMSKDGWQRDSTSKYFNGALTILVMLYVDRTLCGDINTVRTLSPLSFWTKEMLSRRQIWEIKNGGFGKGVLREGYVDTQVGVEHVMKEDKMKNVEQMVDEYGGEKKNVTFEFVCG</sequence>
<evidence type="ECO:0000313" key="3">
    <source>
        <dbReference type="Proteomes" id="UP000215914"/>
    </source>
</evidence>
<accession>A0A9K3HCB2</accession>
<dbReference type="EMBL" id="MNCJ02000328">
    <property type="protein sequence ID" value="KAF5773801.1"/>
    <property type="molecule type" value="Genomic_DNA"/>
</dbReference>
<gene>
    <name evidence="2" type="ORF">HanXRQr2_Chr13g0592741</name>
</gene>
<reference evidence="2" key="2">
    <citation type="submission" date="2020-06" db="EMBL/GenBank/DDBJ databases">
        <title>Helianthus annuus Genome sequencing and assembly Release 2.</title>
        <authorList>
            <person name="Gouzy J."/>
            <person name="Langlade N."/>
            <person name="Munos S."/>
        </authorList>
    </citation>
    <scope>NUCLEOTIDE SEQUENCE</scope>
    <source>
        <tissue evidence="2">Leaves</tissue>
    </source>
</reference>